<protein>
    <recommendedName>
        <fullName evidence="4">Peptidase M1 membrane alanine aminopeptidase domain-containing protein</fullName>
    </recommendedName>
</protein>
<evidence type="ECO:0000256" key="1">
    <source>
        <dbReference type="PIRSR" id="PIRSR634015-1"/>
    </source>
</evidence>
<keyword evidence="2" id="KW-0479">Metal-binding</keyword>
<dbReference type="GO" id="GO:0008270">
    <property type="term" value="F:zinc ion binding"/>
    <property type="evidence" value="ECO:0007669"/>
    <property type="project" value="InterPro"/>
</dbReference>
<dbReference type="CDD" id="cd09604">
    <property type="entry name" value="M1_APN_like"/>
    <property type="match status" value="1"/>
</dbReference>
<proteinExistence type="predicted"/>
<dbReference type="AlphaFoldDB" id="A0A0A5G1D1"/>
<dbReference type="PANTHER" id="PTHR45726">
    <property type="entry name" value="LEUKOTRIENE A-4 HYDROLASE"/>
    <property type="match status" value="1"/>
</dbReference>
<organism evidence="5 6">
    <name type="scientific">Pontibacillus marinus BH030004 = DSM 16465</name>
    <dbReference type="NCBI Taxonomy" id="1385511"/>
    <lineage>
        <taxon>Bacteria</taxon>
        <taxon>Bacillati</taxon>
        <taxon>Bacillota</taxon>
        <taxon>Bacilli</taxon>
        <taxon>Bacillales</taxon>
        <taxon>Bacillaceae</taxon>
        <taxon>Pontibacillus</taxon>
    </lineage>
</organism>
<feature type="active site" description="Proton donor" evidence="1">
    <location>
        <position position="425"/>
    </location>
</feature>
<gene>
    <name evidence="5" type="ORF">N783_15810</name>
</gene>
<feature type="binding site" evidence="2">
    <location>
        <position position="345"/>
    </location>
    <ligand>
        <name>Zn(2+)</name>
        <dbReference type="ChEBI" id="CHEBI:29105"/>
        <note>catalytic</note>
    </ligand>
</feature>
<evidence type="ECO:0000313" key="6">
    <source>
        <dbReference type="Proteomes" id="UP000030403"/>
    </source>
</evidence>
<dbReference type="eggNOG" id="COG0308">
    <property type="taxonomic scope" value="Bacteria"/>
</dbReference>
<evidence type="ECO:0000259" key="4">
    <source>
        <dbReference type="Pfam" id="PF01433"/>
    </source>
</evidence>
<dbReference type="PANTHER" id="PTHR45726:SF3">
    <property type="entry name" value="LEUKOTRIENE A-4 HYDROLASE"/>
    <property type="match status" value="1"/>
</dbReference>
<reference evidence="5 6" key="1">
    <citation type="submission" date="2013-08" db="EMBL/GenBank/DDBJ databases">
        <authorList>
            <person name="Huang J."/>
            <person name="Wang G."/>
        </authorList>
    </citation>
    <scope>NUCLEOTIDE SEQUENCE [LARGE SCALE GENOMIC DNA]</scope>
    <source>
        <strain evidence="5 6">BH030004</strain>
    </source>
</reference>
<feature type="binding site" evidence="2">
    <location>
        <position position="341"/>
    </location>
    <ligand>
        <name>Zn(2+)</name>
        <dbReference type="ChEBI" id="CHEBI:29105"/>
        <note>catalytic</note>
    </ligand>
</feature>
<accession>A0A0A5G1D1</accession>
<dbReference type="EMBL" id="AVPF01000047">
    <property type="protein sequence ID" value="KGX84875.1"/>
    <property type="molecule type" value="Genomic_DNA"/>
</dbReference>
<evidence type="ECO:0000313" key="5">
    <source>
        <dbReference type="EMBL" id="KGX84875.1"/>
    </source>
</evidence>
<dbReference type="Proteomes" id="UP000030403">
    <property type="component" value="Unassembled WGS sequence"/>
</dbReference>
<dbReference type="SUPFAM" id="SSF55486">
    <property type="entry name" value="Metalloproteases ('zincins'), catalytic domain"/>
    <property type="match status" value="1"/>
</dbReference>
<feature type="signal peptide" evidence="3">
    <location>
        <begin position="1"/>
        <end position="23"/>
    </location>
</feature>
<evidence type="ECO:0000256" key="2">
    <source>
        <dbReference type="PIRSR" id="PIRSR634015-3"/>
    </source>
</evidence>
<dbReference type="RefSeq" id="WP_027445619.1">
    <property type="nucleotide sequence ID" value="NZ_AULJ01000012.1"/>
</dbReference>
<name>A0A0A5G1D1_9BACI</name>
<comment type="cofactor">
    <cofactor evidence="2">
        <name>Zn(2+)</name>
        <dbReference type="ChEBI" id="CHEBI:29105"/>
    </cofactor>
    <text evidence="2">Binds 1 zinc ion per subunit.</text>
</comment>
<feature type="chain" id="PRO_5039426809" description="Peptidase M1 membrane alanine aminopeptidase domain-containing protein" evidence="3">
    <location>
        <begin position="24"/>
        <end position="497"/>
    </location>
</feature>
<feature type="binding site" evidence="2">
    <location>
        <position position="364"/>
    </location>
    <ligand>
        <name>Zn(2+)</name>
        <dbReference type="ChEBI" id="CHEBI:29105"/>
        <note>catalytic</note>
    </ligand>
</feature>
<sequence length="497" mass="58250">MKKIYIIAVTTLAFLFLSFSLFTQQQPSKAIHTMQKSGVNTSYDIKLDVKPEELKIDGKMTIQALNDTGKNQNSVFFHLYANAFKESYNEDSDYWKQMLGKFSEPGNIDIHSVEVNEAEVDYKIDQTLMEVPVEWKKDELAKIKMNFTINIPFNNSRMSYNGKTYWMGNSLPIRSVYSEETGWHKDPYYEYGEPFYSETSNYKVTITTPDDHKVASSGKQIDSKVNQKDKSITYEMKANKVRDFVYVIVNEEVDFMESKVGDTTVRTWYSASSYSEEDIRKYHEIGVESFKYFNEKFGEYPYDEYDIVETGGWFGGMEYPGLVFVSKRFFKNDYGLTTVVHETAHQWWYSLVGSNPVHHAWMDESLSSYSEFQFLEKYYPELNEKYNGQNKREALGLEYFSKQNQYISSSISEFKFPNDYYKIIYSIGSQMFNYLEEEVGTEKVNEALSTYYKENKFENAKPEDLLKAFEEKISPDARKFLESWLNGKLVKIEDVKE</sequence>
<keyword evidence="3" id="KW-0732">Signal</keyword>
<keyword evidence="2" id="KW-0862">Zinc</keyword>
<feature type="active site" description="Proton acceptor" evidence="1">
    <location>
        <position position="342"/>
    </location>
</feature>
<dbReference type="InterPro" id="IPR034015">
    <property type="entry name" value="M1_LTA4H"/>
</dbReference>
<dbReference type="InterPro" id="IPR027268">
    <property type="entry name" value="Peptidase_M4/M1_CTD_sf"/>
</dbReference>
<feature type="domain" description="Peptidase M1 membrane alanine aminopeptidase" evidence="4">
    <location>
        <begin position="284"/>
        <end position="484"/>
    </location>
</feature>
<dbReference type="STRING" id="1385511.GCA_000425225_01268"/>
<dbReference type="Gene3D" id="1.10.390.10">
    <property type="entry name" value="Neutral Protease Domain 2"/>
    <property type="match status" value="1"/>
</dbReference>
<evidence type="ECO:0000256" key="3">
    <source>
        <dbReference type="SAM" id="SignalP"/>
    </source>
</evidence>
<keyword evidence="6" id="KW-1185">Reference proteome</keyword>
<dbReference type="InterPro" id="IPR014782">
    <property type="entry name" value="Peptidase_M1_dom"/>
</dbReference>
<comment type="caution">
    <text evidence="5">The sequence shown here is derived from an EMBL/GenBank/DDBJ whole genome shotgun (WGS) entry which is preliminary data.</text>
</comment>
<dbReference type="GO" id="GO:0008237">
    <property type="term" value="F:metallopeptidase activity"/>
    <property type="evidence" value="ECO:0007669"/>
    <property type="project" value="InterPro"/>
</dbReference>
<dbReference type="Pfam" id="PF01433">
    <property type="entry name" value="Peptidase_M1"/>
    <property type="match status" value="1"/>
</dbReference>